<evidence type="ECO:0000313" key="4">
    <source>
        <dbReference type="EMBL" id="KAJ3643170.1"/>
    </source>
</evidence>
<dbReference type="Gene3D" id="3.40.50.720">
    <property type="entry name" value="NAD(P)-binding Rossmann-like Domain"/>
    <property type="match status" value="1"/>
</dbReference>
<evidence type="ECO:0000313" key="5">
    <source>
        <dbReference type="Proteomes" id="UP001168821"/>
    </source>
</evidence>
<dbReference type="PANTHER" id="PTHR43157">
    <property type="entry name" value="PHOSPHATIDYLINOSITOL-GLYCAN BIOSYNTHESIS CLASS F PROTEIN-RELATED"/>
    <property type="match status" value="1"/>
</dbReference>
<keyword evidence="3" id="KW-0812">Transmembrane</keyword>
<keyword evidence="3" id="KW-1133">Transmembrane helix</keyword>
<keyword evidence="5" id="KW-1185">Reference proteome</keyword>
<dbReference type="PRINTS" id="PR00080">
    <property type="entry name" value="SDRFAMILY"/>
</dbReference>
<evidence type="ECO:0000256" key="2">
    <source>
        <dbReference type="RuleBase" id="RU000363"/>
    </source>
</evidence>
<reference evidence="4" key="1">
    <citation type="journal article" date="2023" name="G3 (Bethesda)">
        <title>Whole genome assemblies of Zophobas morio and Tenebrio molitor.</title>
        <authorList>
            <person name="Kaur S."/>
            <person name="Stinson S.A."/>
            <person name="diCenzo G.C."/>
        </authorList>
    </citation>
    <scope>NUCLEOTIDE SEQUENCE</scope>
    <source>
        <strain evidence="4">QUZm001</strain>
    </source>
</reference>
<comment type="similarity">
    <text evidence="2">Belongs to the short-chain dehydrogenases/reductases (SDR) family.</text>
</comment>
<comment type="caution">
    <text evidence="4">The sequence shown here is derived from an EMBL/GenBank/DDBJ whole genome shotgun (WGS) entry which is preliminary data.</text>
</comment>
<keyword evidence="3" id="KW-0472">Membrane</keyword>
<feature type="transmembrane region" description="Helical" evidence="3">
    <location>
        <begin position="6"/>
        <end position="22"/>
    </location>
</feature>
<evidence type="ECO:0000256" key="3">
    <source>
        <dbReference type="SAM" id="Phobius"/>
    </source>
</evidence>
<keyword evidence="1" id="KW-0560">Oxidoreductase</keyword>
<evidence type="ECO:0000256" key="1">
    <source>
        <dbReference type="ARBA" id="ARBA00023002"/>
    </source>
</evidence>
<accession>A0AA38HT01</accession>
<dbReference type="SUPFAM" id="SSF51735">
    <property type="entry name" value="NAD(P)-binding Rossmann-fold domains"/>
    <property type="match status" value="1"/>
</dbReference>
<organism evidence="4 5">
    <name type="scientific">Zophobas morio</name>
    <dbReference type="NCBI Taxonomy" id="2755281"/>
    <lineage>
        <taxon>Eukaryota</taxon>
        <taxon>Metazoa</taxon>
        <taxon>Ecdysozoa</taxon>
        <taxon>Arthropoda</taxon>
        <taxon>Hexapoda</taxon>
        <taxon>Insecta</taxon>
        <taxon>Pterygota</taxon>
        <taxon>Neoptera</taxon>
        <taxon>Endopterygota</taxon>
        <taxon>Coleoptera</taxon>
        <taxon>Polyphaga</taxon>
        <taxon>Cucujiformia</taxon>
        <taxon>Tenebrionidae</taxon>
        <taxon>Zophobas</taxon>
    </lineage>
</organism>
<gene>
    <name evidence="4" type="ORF">Zmor_025896</name>
</gene>
<dbReference type="PANTHER" id="PTHR43157:SF31">
    <property type="entry name" value="PHOSPHATIDYLINOSITOL-GLYCAN BIOSYNTHESIS CLASS F PROTEIN"/>
    <property type="match status" value="1"/>
</dbReference>
<dbReference type="PRINTS" id="PR00081">
    <property type="entry name" value="GDHRDH"/>
</dbReference>
<dbReference type="EMBL" id="JALNTZ010000008">
    <property type="protein sequence ID" value="KAJ3643170.1"/>
    <property type="molecule type" value="Genomic_DNA"/>
</dbReference>
<dbReference type="InterPro" id="IPR036291">
    <property type="entry name" value="NAD(P)-bd_dom_sf"/>
</dbReference>
<dbReference type="AlphaFoldDB" id="A0AA38HT01"/>
<dbReference type="Pfam" id="PF00106">
    <property type="entry name" value="adh_short"/>
    <property type="match status" value="1"/>
</dbReference>
<dbReference type="GO" id="GO:0016491">
    <property type="term" value="F:oxidoreductase activity"/>
    <property type="evidence" value="ECO:0007669"/>
    <property type="project" value="UniProtKB-KW"/>
</dbReference>
<sequence length="317" mass="35632">MLILWWVLSIFAIIYVYFWYYFKNTVWCRSQTCLIGKTIIVTGANTGIGYEAALDFAKRGARVILACRNKDKAEIARGKIIEETGNDNVVVKIVDLASLASVRAFAESINKTEKRLDVLVNNAGAALTGEGKSEDGLIWLMQVNYFSSFLLTNLLMGILKKSAPSRVINVSSKGALRAKFDLEKLNTNRGHFQNYCCSKVCNILFTRELAERLKGIDVTTYSLHPGTVKTEIFRHIDGYRKVLIEFLKAHFLKTSEEGAQTIIYTAVAKGIEQYSGENFDNCTCVDPYESTIGPNFEKGLWEKSIELVNLKSDEMQL</sequence>
<name>A0AA38HT01_9CUCU</name>
<dbReference type="Proteomes" id="UP001168821">
    <property type="component" value="Unassembled WGS sequence"/>
</dbReference>
<dbReference type="InterPro" id="IPR002347">
    <property type="entry name" value="SDR_fam"/>
</dbReference>
<evidence type="ECO:0008006" key="6">
    <source>
        <dbReference type="Google" id="ProtNLM"/>
    </source>
</evidence>
<protein>
    <recommendedName>
        <fullName evidence="6">Retinol dehydrogenase 11</fullName>
    </recommendedName>
</protein>
<proteinExistence type="inferred from homology"/>